<name>A0ABU2I4U9_9XANT</name>
<organism evidence="1 2">
    <name type="scientific">Xanthomonas hawaiiensis</name>
    <dbReference type="NCBI Taxonomy" id="3003247"/>
    <lineage>
        <taxon>Bacteria</taxon>
        <taxon>Pseudomonadati</taxon>
        <taxon>Pseudomonadota</taxon>
        <taxon>Gammaproteobacteria</taxon>
        <taxon>Lysobacterales</taxon>
        <taxon>Lysobacteraceae</taxon>
        <taxon>Xanthomonas</taxon>
    </lineage>
</organism>
<evidence type="ECO:0000313" key="1">
    <source>
        <dbReference type="EMBL" id="MDS9993180.1"/>
    </source>
</evidence>
<sequence>MPLLFADTQRRIYQSLHLSNYGKFQAQLDREADAVARLLRQRRERLP</sequence>
<protein>
    <submittedName>
        <fullName evidence="1">Uncharacterized protein</fullName>
    </submittedName>
</protein>
<gene>
    <name evidence="1" type="ORF">PNQ69_10365</name>
</gene>
<dbReference type="RefSeq" id="WP_209230417.1">
    <property type="nucleotide sequence ID" value="NZ_JAGHXG010000007.1"/>
</dbReference>
<comment type="caution">
    <text evidence="1">The sequence shown here is derived from an EMBL/GenBank/DDBJ whole genome shotgun (WGS) entry which is preliminary data.</text>
</comment>
<dbReference type="Proteomes" id="UP001260534">
    <property type="component" value="Unassembled WGS sequence"/>
</dbReference>
<evidence type="ECO:0000313" key="2">
    <source>
        <dbReference type="Proteomes" id="UP001260534"/>
    </source>
</evidence>
<accession>A0ABU2I4U9</accession>
<proteinExistence type="predicted"/>
<dbReference type="EMBL" id="JAQMHB010000001">
    <property type="protein sequence ID" value="MDS9993180.1"/>
    <property type="molecule type" value="Genomic_DNA"/>
</dbReference>
<keyword evidence="2" id="KW-1185">Reference proteome</keyword>
<reference evidence="1 2" key="1">
    <citation type="submission" date="2023-01" db="EMBL/GenBank/DDBJ databases">
        <title>Xanthomonas hawaiianensis sp. nov. isolated from Araceae family in Hawaii.</title>
        <authorList>
            <person name="Chunag S.-C."/>
            <person name="Dobhal S."/>
            <person name="Alvarez A."/>
            <person name="Arif M."/>
        </authorList>
    </citation>
    <scope>NUCLEOTIDE SEQUENCE [LARGE SCALE GENOMIC DNA]</scope>
    <source>
        <strain evidence="1 2">A2111</strain>
    </source>
</reference>